<reference evidence="1 2" key="1">
    <citation type="submission" date="2021-06" db="EMBL/GenBank/DDBJ databases">
        <authorList>
            <person name="Kallberg Y."/>
            <person name="Tangrot J."/>
            <person name="Rosling A."/>
        </authorList>
    </citation>
    <scope>NUCLEOTIDE SEQUENCE [LARGE SCALE GENOMIC DNA]</scope>
    <source>
        <strain evidence="1 2">120-4 pot B 10/14</strain>
    </source>
</reference>
<feature type="non-terminal residue" evidence="1">
    <location>
        <position position="1"/>
    </location>
</feature>
<keyword evidence="2" id="KW-1185">Reference proteome</keyword>
<accession>A0ABN7WAI9</accession>
<comment type="caution">
    <text evidence="1">The sequence shown here is derived from an EMBL/GenBank/DDBJ whole genome shotgun (WGS) entry which is preliminary data.</text>
</comment>
<protein>
    <submittedName>
        <fullName evidence="1">1330_t:CDS:1</fullName>
    </submittedName>
</protein>
<dbReference type="Proteomes" id="UP000789901">
    <property type="component" value="Unassembled WGS sequence"/>
</dbReference>
<sequence>KDNKTWNYTPLIGDDKIKVLEHFNFTTIFSFNRATKIRELWNGFFILYKDMKNLEISREEFAINARQWIQLFLTSSKGNINKPETFEHGLYRPKNITLYIHTMVYHVPEFIDLHCQFGIDAFSYQVVERKNHEHVTHFFRRTRKDGGEKINKKSAILEIIEYENCNIYFVINEIPTHFEKDRHIHIKKNL</sequence>
<organism evidence="1 2">
    <name type="scientific">Gigaspora margarita</name>
    <dbReference type="NCBI Taxonomy" id="4874"/>
    <lineage>
        <taxon>Eukaryota</taxon>
        <taxon>Fungi</taxon>
        <taxon>Fungi incertae sedis</taxon>
        <taxon>Mucoromycota</taxon>
        <taxon>Glomeromycotina</taxon>
        <taxon>Glomeromycetes</taxon>
        <taxon>Diversisporales</taxon>
        <taxon>Gigasporaceae</taxon>
        <taxon>Gigaspora</taxon>
    </lineage>
</organism>
<name>A0ABN7WAI9_GIGMA</name>
<dbReference type="EMBL" id="CAJVQB010035990">
    <property type="protein sequence ID" value="CAG8823313.1"/>
    <property type="molecule type" value="Genomic_DNA"/>
</dbReference>
<evidence type="ECO:0000313" key="1">
    <source>
        <dbReference type="EMBL" id="CAG8823313.1"/>
    </source>
</evidence>
<gene>
    <name evidence="1" type="ORF">GMARGA_LOCUS28305</name>
</gene>
<proteinExistence type="predicted"/>
<evidence type="ECO:0000313" key="2">
    <source>
        <dbReference type="Proteomes" id="UP000789901"/>
    </source>
</evidence>